<evidence type="ECO:0000313" key="1">
    <source>
        <dbReference type="EMBL" id="ELY88005.1"/>
    </source>
</evidence>
<dbReference type="STRING" id="1230458.C484_16379"/>
<reference evidence="1 2" key="1">
    <citation type="journal article" date="2014" name="PLoS Genet.">
        <title>Phylogenetically driven sequencing of extremely halophilic archaea reveals strategies for static and dynamic osmo-response.</title>
        <authorList>
            <person name="Becker E.A."/>
            <person name="Seitzer P.M."/>
            <person name="Tritt A."/>
            <person name="Larsen D."/>
            <person name="Krusor M."/>
            <person name="Yao A.I."/>
            <person name="Wu D."/>
            <person name="Madern D."/>
            <person name="Eisen J.A."/>
            <person name="Darling A.E."/>
            <person name="Facciotti M.T."/>
        </authorList>
    </citation>
    <scope>NUCLEOTIDE SEQUENCE [LARGE SCALE GENOMIC DNA]</scope>
    <source>
        <strain evidence="1 2">DSM 12281</strain>
    </source>
</reference>
<name>L9ZNC8_9EURY</name>
<dbReference type="Proteomes" id="UP000011648">
    <property type="component" value="Unassembled WGS sequence"/>
</dbReference>
<proteinExistence type="predicted"/>
<dbReference type="PATRIC" id="fig|1230458.4.peg.3323"/>
<accession>L9ZNC8</accession>
<evidence type="ECO:0000313" key="2">
    <source>
        <dbReference type="Proteomes" id="UP000011648"/>
    </source>
</evidence>
<organism evidence="1 2">
    <name type="scientific">Natrialba taiwanensis DSM 12281</name>
    <dbReference type="NCBI Taxonomy" id="1230458"/>
    <lineage>
        <taxon>Archaea</taxon>
        <taxon>Methanobacteriati</taxon>
        <taxon>Methanobacteriota</taxon>
        <taxon>Stenosarchaea group</taxon>
        <taxon>Halobacteria</taxon>
        <taxon>Halobacteriales</taxon>
        <taxon>Natrialbaceae</taxon>
        <taxon>Natrialba</taxon>
    </lineage>
</organism>
<protein>
    <submittedName>
        <fullName evidence="1">Uncharacterized protein</fullName>
    </submittedName>
</protein>
<dbReference type="EMBL" id="AOIL01000052">
    <property type="protein sequence ID" value="ELY88005.1"/>
    <property type="molecule type" value="Genomic_DNA"/>
</dbReference>
<comment type="caution">
    <text evidence="1">The sequence shown here is derived from an EMBL/GenBank/DDBJ whole genome shotgun (WGS) entry which is preliminary data.</text>
</comment>
<gene>
    <name evidence="1" type="ORF">C484_16379</name>
</gene>
<dbReference type="AlphaFoldDB" id="L9ZNC8"/>
<dbReference type="OrthoDB" id="260081at2157"/>
<keyword evidence="2" id="KW-1185">Reference proteome</keyword>
<sequence length="138" mass="14875">MLRKLLLGFGLAELAKPQPVIEACERIGLENPSATERRPQALWGARLEGLLFVWALLRGRDGSTVSTALLGLAGTILVVLPRPIIELSQSLVYENTAELEVKSWVVPAARLLGILYLLVVALARPVNGDSPPEDDEGA</sequence>
<dbReference type="RefSeq" id="WP_006826928.1">
    <property type="nucleotide sequence ID" value="NZ_AOIL01000052.1"/>
</dbReference>